<dbReference type="SUPFAM" id="SSF53335">
    <property type="entry name" value="S-adenosyl-L-methionine-dependent methyltransferases"/>
    <property type="match status" value="1"/>
</dbReference>
<organism evidence="8 9">
    <name type="scientific">Petrocella atlantisensis</name>
    <dbReference type="NCBI Taxonomy" id="2173034"/>
    <lineage>
        <taxon>Bacteria</taxon>
        <taxon>Bacillati</taxon>
        <taxon>Bacillota</taxon>
        <taxon>Clostridia</taxon>
        <taxon>Lachnospirales</taxon>
        <taxon>Vallitaleaceae</taxon>
        <taxon>Petrocella</taxon>
    </lineage>
</organism>
<dbReference type="InterPro" id="IPR040758">
    <property type="entry name" value="PrmC_N"/>
</dbReference>
<keyword evidence="1 5" id="KW-0489">Methyltransferase</keyword>
<dbReference type="EC" id="2.1.1.297" evidence="5"/>
<feature type="domain" description="Release factor glutamine methyltransferase N-terminal" evidence="7">
    <location>
        <begin position="8"/>
        <end position="78"/>
    </location>
</feature>
<dbReference type="RefSeq" id="WP_125136293.1">
    <property type="nucleotide sequence ID" value="NZ_LR130778.1"/>
</dbReference>
<evidence type="ECO:0000256" key="3">
    <source>
        <dbReference type="ARBA" id="ARBA00022691"/>
    </source>
</evidence>
<evidence type="ECO:0000256" key="5">
    <source>
        <dbReference type="HAMAP-Rule" id="MF_02126"/>
    </source>
</evidence>
<evidence type="ECO:0000313" key="8">
    <source>
        <dbReference type="EMBL" id="VDN46860.1"/>
    </source>
</evidence>
<dbReference type="Proteomes" id="UP000279029">
    <property type="component" value="Chromosome"/>
</dbReference>
<dbReference type="PROSITE" id="PS00092">
    <property type="entry name" value="N6_MTASE"/>
    <property type="match status" value="1"/>
</dbReference>
<dbReference type="Pfam" id="PF05175">
    <property type="entry name" value="MTS"/>
    <property type="match status" value="1"/>
</dbReference>
<dbReference type="InterPro" id="IPR004556">
    <property type="entry name" value="HemK-like"/>
</dbReference>
<evidence type="ECO:0000256" key="2">
    <source>
        <dbReference type="ARBA" id="ARBA00022679"/>
    </source>
</evidence>
<feature type="domain" description="Methyltransferase small" evidence="6">
    <location>
        <begin position="109"/>
        <end position="193"/>
    </location>
</feature>
<dbReference type="GO" id="GO:0032259">
    <property type="term" value="P:methylation"/>
    <property type="evidence" value="ECO:0007669"/>
    <property type="project" value="UniProtKB-KW"/>
</dbReference>
<dbReference type="HAMAP" id="MF_02126">
    <property type="entry name" value="RF_methyltr_PrmC"/>
    <property type="match status" value="1"/>
</dbReference>
<evidence type="ECO:0000256" key="1">
    <source>
        <dbReference type="ARBA" id="ARBA00022603"/>
    </source>
</evidence>
<dbReference type="InterPro" id="IPR007848">
    <property type="entry name" value="Small_mtfrase_dom"/>
</dbReference>
<keyword evidence="3 5" id="KW-0949">S-adenosyl-L-methionine</keyword>
<comment type="caution">
    <text evidence="5">Lacks conserved residue(s) required for the propagation of feature annotation.</text>
</comment>
<dbReference type="EMBL" id="LR130778">
    <property type="protein sequence ID" value="VDN46860.1"/>
    <property type="molecule type" value="Genomic_DNA"/>
</dbReference>
<dbReference type="AlphaFoldDB" id="A0A3P7NZW4"/>
<dbReference type="InterPro" id="IPR002052">
    <property type="entry name" value="DNA_methylase_N6_adenine_CS"/>
</dbReference>
<dbReference type="OrthoDB" id="9800643at2"/>
<gene>
    <name evidence="5 8" type="primary">prmC</name>
    <name evidence="8" type="ORF">PATL70BA_0984</name>
</gene>
<evidence type="ECO:0000259" key="6">
    <source>
        <dbReference type="Pfam" id="PF05175"/>
    </source>
</evidence>
<dbReference type="CDD" id="cd02440">
    <property type="entry name" value="AdoMet_MTases"/>
    <property type="match status" value="1"/>
</dbReference>
<dbReference type="Gene3D" id="3.40.50.150">
    <property type="entry name" value="Vaccinia Virus protein VP39"/>
    <property type="match status" value="1"/>
</dbReference>
<sequence>MNQHKISEVLADAKKEFDIANKQDSEVDARWLLAELLGCSMTELTLLQEKTLSDEIYLSFMNLIRRRLSGEPLQHILGYQNFYGYDFKVNGHVLIPRFETEELVEKAISIIKEKRMKDVIDMCCGSGCIGITLLKECADIHVYGVDVSNEAISITQENGLNLDVSDRLTLYESDLFLELPQLSVDMIISNPPYICTETIHGLSIEVKDREPNLALDGGIDGLDFYRRIVVEGKPYLKEGGYLLFEIGHDQMEAVCRLMEENNYQNVKGYKDLSGNDRMVIGHKQVRN</sequence>
<dbReference type="PANTHER" id="PTHR18895:SF74">
    <property type="entry name" value="MTRF1L RELEASE FACTOR GLUTAMINE METHYLTRANSFERASE"/>
    <property type="match status" value="1"/>
</dbReference>
<comment type="similarity">
    <text evidence="5">Belongs to the protein N5-glutamine methyltransferase family. PrmC subfamily.</text>
</comment>
<dbReference type="KEGG" id="cbar:PATL70BA_0984"/>
<evidence type="ECO:0000256" key="4">
    <source>
        <dbReference type="ARBA" id="ARBA00048391"/>
    </source>
</evidence>
<accession>A0A3P7NZW4</accession>
<dbReference type="GO" id="GO:0102559">
    <property type="term" value="F:peptide chain release factor N(5)-glutamine methyltransferase activity"/>
    <property type="evidence" value="ECO:0007669"/>
    <property type="project" value="UniProtKB-EC"/>
</dbReference>
<dbReference type="InterPro" id="IPR019874">
    <property type="entry name" value="RF_methyltr_PrmC"/>
</dbReference>
<proteinExistence type="inferred from homology"/>
<keyword evidence="9" id="KW-1185">Reference proteome</keyword>
<dbReference type="Gene3D" id="1.10.8.10">
    <property type="entry name" value="DNA helicase RuvA subunit, C-terminal domain"/>
    <property type="match status" value="1"/>
</dbReference>
<dbReference type="NCBIfam" id="TIGR00536">
    <property type="entry name" value="hemK_fam"/>
    <property type="match status" value="1"/>
</dbReference>
<dbReference type="InterPro" id="IPR050320">
    <property type="entry name" value="N5-glutamine_MTase"/>
</dbReference>
<feature type="binding site" evidence="5">
    <location>
        <begin position="190"/>
        <end position="193"/>
    </location>
    <ligand>
        <name>substrate</name>
    </ligand>
</feature>
<evidence type="ECO:0000313" key="9">
    <source>
        <dbReference type="Proteomes" id="UP000279029"/>
    </source>
</evidence>
<protein>
    <recommendedName>
        <fullName evidence="5">Release factor glutamine methyltransferase</fullName>
        <shortName evidence="5">RF MTase</shortName>
        <ecNumber evidence="5">2.1.1.297</ecNumber>
    </recommendedName>
    <alternativeName>
        <fullName evidence="5">N5-glutamine methyltransferase PrmC</fullName>
    </alternativeName>
    <alternativeName>
        <fullName evidence="5">Protein-(glutamine-N5) MTase PrmC</fullName>
    </alternativeName>
    <alternativeName>
        <fullName evidence="5">Protein-glutamine N-methyltransferase PrmC</fullName>
    </alternativeName>
</protein>
<feature type="binding site" evidence="5">
    <location>
        <position position="146"/>
    </location>
    <ligand>
        <name>S-adenosyl-L-methionine</name>
        <dbReference type="ChEBI" id="CHEBI:59789"/>
    </ligand>
</feature>
<dbReference type="PANTHER" id="PTHR18895">
    <property type="entry name" value="HEMK METHYLTRANSFERASE"/>
    <property type="match status" value="1"/>
</dbReference>
<comment type="function">
    <text evidence="5">Methylates the class 1 translation termination release factors RF1/PrfA and RF2/PrfB on the glutamine residue of the universally conserved GGQ motif.</text>
</comment>
<dbReference type="GO" id="GO:0003676">
    <property type="term" value="F:nucleic acid binding"/>
    <property type="evidence" value="ECO:0007669"/>
    <property type="project" value="InterPro"/>
</dbReference>
<evidence type="ECO:0000259" key="7">
    <source>
        <dbReference type="Pfam" id="PF17827"/>
    </source>
</evidence>
<dbReference type="NCBIfam" id="TIGR03534">
    <property type="entry name" value="RF_mod_PrmC"/>
    <property type="match status" value="1"/>
</dbReference>
<name>A0A3P7NZW4_9FIRM</name>
<keyword evidence="2 5" id="KW-0808">Transferase</keyword>
<dbReference type="InterPro" id="IPR029063">
    <property type="entry name" value="SAM-dependent_MTases_sf"/>
</dbReference>
<reference evidence="8 9" key="1">
    <citation type="submission" date="2018-09" db="EMBL/GenBank/DDBJ databases">
        <authorList>
            <person name="Postec A."/>
        </authorList>
    </citation>
    <scope>NUCLEOTIDE SEQUENCE [LARGE SCALE GENOMIC DNA]</scope>
    <source>
        <strain evidence="8">70B-A</strain>
    </source>
</reference>
<feature type="binding site" evidence="5">
    <location>
        <position position="190"/>
    </location>
    <ligand>
        <name>S-adenosyl-L-methionine</name>
        <dbReference type="ChEBI" id="CHEBI:59789"/>
    </ligand>
</feature>
<dbReference type="Pfam" id="PF17827">
    <property type="entry name" value="PrmC_N"/>
    <property type="match status" value="1"/>
</dbReference>
<comment type="catalytic activity">
    <reaction evidence="4 5">
        <text>L-glutaminyl-[peptide chain release factor] + S-adenosyl-L-methionine = N(5)-methyl-L-glutaminyl-[peptide chain release factor] + S-adenosyl-L-homocysteine + H(+)</text>
        <dbReference type="Rhea" id="RHEA:42896"/>
        <dbReference type="Rhea" id="RHEA-COMP:10271"/>
        <dbReference type="Rhea" id="RHEA-COMP:10272"/>
        <dbReference type="ChEBI" id="CHEBI:15378"/>
        <dbReference type="ChEBI" id="CHEBI:30011"/>
        <dbReference type="ChEBI" id="CHEBI:57856"/>
        <dbReference type="ChEBI" id="CHEBI:59789"/>
        <dbReference type="ChEBI" id="CHEBI:61891"/>
        <dbReference type="EC" id="2.1.1.297"/>
    </reaction>
</comment>